<keyword evidence="3" id="KW-1185">Reference proteome</keyword>
<gene>
    <name evidence="2" type="ORF">ACFSR6_09155</name>
</gene>
<proteinExistence type="predicted"/>
<comment type="caution">
    <text evidence="2">The sequence shown here is derived from an EMBL/GenBank/DDBJ whole genome shotgun (WGS) entry which is preliminary data.</text>
</comment>
<dbReference type="Pfam" id="PF14462">
    <property type="entry name" value="Prok-E2_E"/>
    <property type="match status" value="1"/>
</dbReference>
<feature type="domain" description="Multi-ubiquitin" evidence="1">
    <location>
        <begin position="178"/>
        <end position="240"/>
    </location>
</feature>
<accession>A0ABW5MLL5</accession>
<evidence type="ECO:0000313" key="3">
    <source>
        <dbReference type="Proteomes" id="UP001597461"/>
    </source>
</evidence>
<reference evidence="3" key="1">
    <citation type="journal article" date="2019" name="Int. J. Syst. Evol. Microbiol.">
        <title>The Global Catalogue of Microorganisms (GCM) 10K type strain sequencing project: providing services to taxonomists for standard genome sequencing and annotation.</title>
        <authorList>
            <consortium name="The Broad Institute Genomics Platform"/>
            <consortium name="The Broad Institute Genome Sequencing Center for Infectious Disease"/>
            <person name="Wu L."/>
            <person name="Ma J."/>
        </authorList>
    </citation>
    <scope>NUCLEOTIDE SEQUENCE [LARGE SCALE GENOMIC DNA]</scope>
    <source>
        <strain evidence="3">KCTC 42866</strain>
    </source>
</reference>
<sequence length="382" mass="43872">MLPTNTDSPAAKKPKKSIAIVNEVEISFEDPIHTGREILKEAEIKHPECVDLYQLFPSGDFERISLDEKVDFSKSGVEKFITKEVEFRNYTVDGQQETTDQKKLTADRILKLAGIDPEHHFLILVKNDNTKVSYARKGDEEIKITCPPMQFLTGKKDTVCDFEQCCHSGTIPVISYRYVIKINSEKYTVDEKEMTGRQILALIGQTPESYYLRFKHKGGSTIVGADEVIDFTKCGVERFSAKAKNCTEGRVNQRDFSLPEEDADFLKKLNLSWDSFSEGSRWLILRDYALPIGYNVEKCDVAIAIPANYPIEQLDMFYMYPNLVRADRQVIGALSPQIIEGKQYQRWSRHRTPQNQWVPGEDNLATHLELMIHSLREEFTKR</sequence>
<evidence type="ECO:0000259" key="1">
    <source>
        <dbReference type="Pfam" id="PF14452"/>
    </source>
</evidence>
<organism evidence="2 3">
    <name type="scientific">Pedobacter vanadiisoli</name>
    <dbReference type="NCBI Taxonomy" id="1761975"/>
    <lineage>
        <taxon>Bacteria</taxon>
        <taxon>Pseudomonadati</taxon>
        <taxon>Bacteroidota</taxon>
        <taxon>Sphingobacteriia</taxon>
        <taxon>Sphingobacteriales</taxon>
        <taxon>Sphingobacteriaceae</taxon>
        <taxon>Pedobacter</taxon>
    </lineage>
</organism>
<dbReference type="Proteomes" id="UP001597461">
    <property type="component" value="Unassembled WGS sequence"/>
</dbReference>
<name>A0ABW5MLL5_9SPHI</name>
<dbReference type="InterPro" id="IPR025701">
    <property type="entry name" value="UBQ-conjugat_E2_E"/>
</dbReference>
<dbReference type="Pfam" id="PF14452">
    <property type="entry name" value="Multi_ubiq"/>
    <property type="match status" value="2"/>
</dbReference>
<dbReference type="InterPro" id="IPR027802">
    <property type="entry name" value="Multi-ubiquitin_dom"/>
</dbReference>
<dbReference type="EMBL" id="JBHULL010000008">
    <property type="protein sequence ID" value="MFD2582654.1"/>
    <property type="molecule type" value="Genomic_DNA"/>
</dbReference>
<protein>
    <submittedName>
        <fullName evidence="2">Multiubiquitin domain-containing protein</fullName>
    </submittedName>
</protein>
<evidence type="ECO:0000313" key="2">
    <source>
        <dbReference type="EMBL" id="MFD2582654.1"/>
    </source>
</evidence>
<feature type="domain" description="Multi-ubiquitin" evidence="1">
    <location>
        <begin position="20"/>
        <end position="83"/>
    </location>
</feature>
<dbReference type="RefSeq" id="WP_379077942.1">
    <property type="nucleotide sequence ID" value="NZ_JBHULL010000008.1"/>
</dbReference>